<evidence type="ECO:0000313" key="9">
    <source>
        <dbReference type="EMBL" id="CAG7724980.1"/>
    </source>
</evidence>
<evidence type="ECO:0000256" key="8">
    <source>
        <dbReference type="SAM" id="Phobius"/>
    </source>
</evidence>
<accession>A0A8J2JZN5</accession>
<evidence type="ECO:0000256" key="6">
    <source>
        <dbReference type="ARBA" id="ARBA00023170"/>
    </source>
</evidence>
<keyword evidence="5 8" id="KW-0472">Membrane</keyword>
<dbReference type="PANTHER" id="PTHR42643">
    <property type="entry name" value="IONOTROPIC RECEPTOR 20A-RELATED"/>
    <property type="match status" value="1"/>
</dbReference>
<evidence type="ECO:0000256" key="3">
    <source>
        <dbReference type="ARBA" id="ARBA00022692"/>
    </source>
</evidence>
<keyword evidence="7" id="KW-0325">Glycoprotein</keyword>
<dbReference type="EMBL" id="CAJVCH010116136">
    <property type="protein sequence ID" value="CAG7724980.1"/>
    <property type="molecule type" value="Genomic_DNA"/>
</dbReference>
<dbReference type="InterPro" id="IPR052192">
    <property type="entry name" value="Insect_Ionotropic_Sensory_Rcpt"/>
</dbReference>
<dbReference type="AlphaFoldDB" id="A0A8J2JZN5"/>
<evidence type="ECO:0000313" key="10">
    <source>
        <dbReference type="Proteomes" id="UP000708208"/>
    </source>
</evidence>
<protein>
    <submittedName>
        <fullName evidence="9">Uncharacterized protein</fullName>
    </submittedName>
</protein>
<evidence type="ECO:0000256" key="1">
    <source>
        <dbReference type="ARBA" id="ARBA00004651"/>
    </source>
</evidence>
<dbReference type="PANTHER" id="PTHR42643:SF30">
    <property type="entry name" value="IONOTROPIC RECEPTOR 40A-RELATED"/>
    <property type="match status" value="1"/>
</dbReference>
<dbReference type="OrthoDB" id="8186464at2759"/>
<gene>
    <name evidence="9" type="ORF">AFUS01_LOCUS13967</name>
</gene>
<feature type="transmembrane region" description="Helical" evidence="8">
    <location>
        <begin position="277"/>
        <end position="295"/>
    </location>
</feature>
<evidence type="ECO:0000256" key="4">
    <source>
        <dbReference type="ARBA" id="ARBA00022989"/>
    </source>
</evidence>
<reference evidence="9" key="1">
    <citation type="submission" date="2021-06" db="EMBL/GenBank/DDBJ databases">
        <authorList>
            <person name="Hodson N. C."/>
            <person name="Mongue J. A."/>
            <person name="Jaron S. K."/>
        </authorList>
    </citation>
    <scope>NUCLEOTIDE SEQUENCE</scope>
</reference>
<sequence>MSKEDNHRISMAETEPSITFSVASNIKDFWIIFETTLKFHWNCIFSECASNNGRLVLITIWPESVKEDVVGVVIENDIRTNPLLRRFRHAFGMDKNTFIIFPINENLIDTYHAYELYFIKGLLVVERVDSIVLEDMLAFKYRRSNFRKVPIIVASQPDKRFPVQSKYTNVSGHLVLSGGFHYDLLRVLSWTLNFTPFNILGKGWIDKRPDGTLTGMGEQLLKGETDFILSGSEITLYRAEKMSMIHPMLGDRLQIYYKKPTVISLRNIYFSTFMPNVWVAVFIMWLVIGSVFLLFQFFKRKVVAKCETQFEDPAPHWSNTIFWCVCATTQQGNQPGLILHA</sequence>
<comment type="subcellular location">
    <subcellularLocation>
        <location evidence="1">Cell membrane</location>
        <topology evidence="1">Multi-pass membrane protein</topology>
    </subcellularLocation>
</comment>
<keyword evidence="2" id="KW-1003">Cell membrane</keyword>
<keyword evidence="3 8" id="KW-0812">Transmembrane</keyword>
<proteinExistence type="predicted"/>
<dbReference type="Proteomes" id="UP000708208">
    <property type="component" value="Unassembled WGS sequence"/>
</dbReference>
<organism evidence="9 10">
    <name type="scientific">Allacma fusca</name>
    <dbReference type="NCBI Taxonomy" id="39272"/>
    <lineage>
        <taxon>Eukaryota</taxon>
        <taxon>Metazoa</taxon>
        <taxon>Ecdysozoa</taxon>
        <taxon>Arthropoda</taxon>
        <taxon>Hexapoda</taxon>
        <taxon>Collembola</taxon>
        <taxon>Symphypleona</taxon>
        <taxon>Sminthuridae</taxon>
        <taxon>Allacma</taxon>
    </lineage>
</organism>
<evidence type="ECO:0000256" key="2">
    <source>
        <dbReference type="ARBA" id="ARBA00022475"/>
    </source>
</evidence>
<keyword evidence="4 8" id="KW-1133">Transmembrane helix</keyword>
<keyword evidence="10" id="KW-1185">Reference proteome</keyword>
<name>A0A8J2JZN5_9HEXA</name>
<dbReference type="GO" id="GO:0005886">
    <property type="term" value="C:plasma membrane"/>
    <property type="evidence" value="ECO:0007669"/>
    <property type="project" value="UniProtKB-SubCell"/>
</dbReference>
<keyword evidence="6" id="KW-0675">Receptor</keyword>
<evidence type="ECO:0000256" key="7">
    <source>
        <dbReference type="ARBA" id="ARBA00023180"/>
    </source>
</evidence>
<comment type="caution">
    <text evidence="9">The sequence shown here is derived from an EMBL/GenBank/DDBJ whole genome shotgun (WGS) entry which is preliminary data.</text>
</comment>
<evidence type="ECO:0000256" key="5">
    <source>
        <dbReference type="ARBA" id="ARBA00023136"/>
    </source>
</evidence>